<feature type="domain" description="RNA polymerase sigma factor 70 region 4 type 2" evidence="7">
    <location>
        <begin position="211"/>
        <end position="262"/>
    </location>
</feature>
<reference evidence="8" key="2">
    <citation type="submission" date="2021-08" db="EMBL/GenBank/DDBJ databases">
        <authorList>
            <person name="Tani A."/>
            <person name="Ola A."/>
            <person name="Ogura Y."/>
            <person name="Katsura K."/>
            <person name="Hayashi T."/>
        </authorList>
    </citation>
    <scope>NUCLEOTIDE SEQUENCE</scope>
    <source>
        <strain evidence="8">DSM 17168</strain>
    </source>
</reference>
<keyword evidence="5" id="KW-0804">Transcription</keyword>
<evidence type="ECO:0000256" key="2">
    <source>
        <dbReference type="ARBA" id="ARBA00023015"/>
    </source>
</evidence>
<keyword evidence="4" id="KW-0238">DNA-binding</keyword>
<name>A0ABQ4SGR8_9HYPH</name>
<comment type="caution">
    <text evidence="8">The sequence shown here is derived from an EMBL/GenBank/DDBJ whole genome shotgun (WGS) entry which is preliminary data.</text>
</comment>
<organism evidence="8 9">
    <name type="scientific">Methylobacterium isbiliense</name>
    <dbReference type="NCBI Taxonomy" id="315478"/>
    <lineage>
        <taxon>Bacteria</taxon>
        <taxon>Pseudomonadati</taxon>
        <taxon>Pseudomonadota</taxon>
        <taxon>Alphaproteobacteria</taxon>
        <taxon>Hyphomicrobiales</taxon>
        <taxon>Methylobacteriaceae</taxon>
        <taxon>Methylobacterium</taxon>
    </lineage>
</organism>
<comment type="similarity">
    <text evidence="1">Belongs to the sigma-70 factor family. ECF subfamily.</text>
</comment>
<evidence type="ECO:0000313" key="9">
    <source>
        <dbReference type="Proteomes" id="UP001055153"/>
    </source>
</evidence>
<dbReference type="SUPFAM" id="SSF88659">
    <property type="entry name" value="Sigma3 and sigma4 domains of RNA polymerase sigma factors"/>
    <property type="match status" value="1"/>
</dbReference>
<reference evidence="8" key="1">
    <citation type="journal article" date="2021" name="Front. Microbiol.">
        <title>Comprehensive Comparative Genomics and Phenotyping of Methylobacterium Species.</title>
        <authorList>
            <person name="Alessa O."/>
            <person name="Ogura Y."/>
            <person name="Fujitani Y."/>
            <person name="Takami H."/>
            <person name="Hayashi T."/>
            <person name="Sahin N."/>
            <person name="Tani A."/>
        </authorList>
    </citation>
    <scope>NUCLEOTIDE SEQUENCE</scope>
    <source>
        <strain evidence="8">DSM 17168</strain>
    </source>
</reference>
<dbReference type="Proteomes" id="UP001055153">
    <property type="component" value="Unassembled WGS sequence"/>
</dbReference>
<keyword evidence="9" id="KW-1185">Reference proteome</keyword>
<dbReference type="InterPro" id="IPR007627">
    <property type="entry name" value="RNA_pol_sigma70_r2"/>
</dbReference>
<dbReference type="InterPro" id="IPR014284">
    <property type="entry name" value="RNA_pol_sigma-70_dom"/>
</dbReference>
<dbReference type="InterPro" id="IPR013324">
    <property type="entry name" value="RNA_pol_sigma_r3/r4-like"/>
</dbReference>
<dbReference type="Gene3D" id="1.10.1740.10">
    <property type="match status" value="1"/>
</dbReference>
<evidence type="ECO:0000259" key="6">
    <source>
        <dbReference type="Pfam" id="PF04542"/>
    </source>
</evidence>
<dbReference type="InterPro" id="IPR013325">
    <property type="entry name" value="RNA_pol_sigma_r2"/>
</dbReference>
<feature type="domain" description="RNA polymerase sigma-70 region 2" evidence="6">
    <location>
        <begin position="116"/>
        <end position="179"/>
    </location>
</feature>
<gene>
    <name evidence="8" type="ORF">GMJLKIPL_3522</name>
</gene>
<dbReference type="Gene3D" id="1.10.10.10">
    <property type="entry name" value="Winged helix-like DNA-binding domain superfamily/Winged helix DNA-binding domain"/>
    <property type="match status" value="1"/>
</dbReference>
<evidence type="ECO:0000259" key="7">
    <source>
        <dbReference type="Pfam" id="PF08281"/>
    </source>
</evidence>
<dbReference type="InterPro" id="IPR039425">
    <property type="entry name" value="RNA_pol_sigma-70-like"/>
</dbReference>
<evidence type="ECO:0000256" key="1">
    <source>
        <dbReference type="ARBA" id="ARBA00010641"/>
    </source>
</evidence>
<dbReference type="NCBIfam" id="TIGR02937">
    <property type="entry name" value="sigma70-ECF"/>
    <property type="match status" value="1"/>
</dbReference>
<sequence>MRRPGLTVPARSGTGAGAERGTIGSCANVLMVPPCLRRTGNLSVGRCSRRVLTANLVAASARAGQAARLPRRAATGYPEVRAGGTPMDLEARLSSAMTAAQGGDATAYRALLGACVPVIAAAARAQGVRGDAVDDVVQETLLTLHRARASYDPDRPFLPWLRAIAQRRAVDLMRRAGRRPQEVHDPLAYEAEIDTGPGPGEGMERRQREARLARAVAALPEGQRQAVELLSLREQSLEEAAAATGRSKGALKVNLHRALKALRAALRGDREEGHV</sequence>
<evidence type="ECO:0000256" key="3">
    <source>
        <dbReference type="ARBA" id="ARBA00023082"/>
    </source>
</evidence>
<dbReference type="Pfam" id="PF08281">
    <property type="entry name" value="Sigma70_r4_2"/>
    <property type="match status" value="1"/>
</dbReference>
<accession>A0ABQ4SGR8</accession>
<dbReference type="InterPro" id="IPR013249">
    <property type="entry name" value="RNA_pol_sigma70_r4_t2"/>
</dbReference>
<dbReference type="EMBL" id="BPQQ01000040">
    <property type="protein sequence ID" value="GJE01588.1"/>
    <property type="molecule type" value="Genomic_DNA"/>
</dbReference>
<dbReference type="PANTHER" id="PTHR43133:SF58">
    <property type="entry name" value="ECF RNA POLYMERASE SIGMA FACTOR SIGD"/>
    <property type="match status" value="1"/>
</dbReference>
<dbReference type="PANTHER" id="PTHR43133">
    <property type="entry name" value="RNA POLYMERASE ECF-TYPE SIGMA FACTO"/>
    <property type="match status" value="1"/>
</dbReference>
<dbReference type="Pfam" id="PF04542">
    <property type="entry name" value="Sigma70_r2"/>
    <property type="match status" value="1"/>
</dbReference>
<dbReference type="InterPro" id="IPR036388">
    <property type="entry name" value="WH-like_DNA-bd_sf"/>
</dbReference>
<keyword evidence="3" id="KW-0731">Sigma factor</keyword>
<dbReference type="SUPFAM" id="SSF88946">
    <property type="entry name" value="Sigma2 domain of RNA polymerase sigma factors"/>
    <property type="match status" value="1"/>
</dbReference>
<protein>
    <submittedName>
        <fullName evidence="8">Uncharacterized protein</fullName>
    </submittedName>
</protein>
<keyword evidence="2" id="KW-0805">Transcription regulation</keyword>
<evidence type="ECO:0000256" key="4">
    <source>
        <dbReference type="ARBA" id="ARBA00023125"/>
    </source>
</evidence>
<evidence type="ECO:0000256" key="5">
    <source>
        <dbReference type="ARBA" id="ARBA00023163"/>
    </source>
</evidence>
<proteinExistence type="inferred from homology"/>
<evidence type="ECO:0000313" key="8">
    <source>
        <dbReference type="EMBL" id="GJE01588.1"/>
    </source>
</evidence>